<feature type="compositionally biased region" description="Low complexity" evidence="1">
    <location>
        <begin position="319"/>
        <end position="328"/>
    </location>
</feature>
<dbReference type="HOGENOM" id="CLU_005073_0_0_1"/>
<keyword evidence="3" id="KW-1185">Reference proteome</keyword>
<proteinExistence type="predicted"/>
<feature type="region of interest" description="Disordered" evidence="1">
    <location>
        <begin position="205"/>
        <end position="448"/>
    </location>
</feature>
<evidence type="ECO:0000313" key="2">
    <source>
        <dbReference type="EMBL" id="EPE30755.1"/>
    </source>
</evidence>
<feature type="compositionally biased region" description="Low complexity" evidence="1">
    <location>
        <begin position="750"/>
        <end position="765"/>
    </location>
</feature>
<organism evidence="2 3">
    <name type="scientific">Glarea lozoyensis (strain ATCC 20868 / MF5171)</name>
    <dbReference type="NCBI Taxonomy" id="1116229"/>
    <lineage>
        <taxon>Eukaryota</taxon>
        <taxon>Fungi</taxon>
        <taxon>Dikarya</taxon>
        <taxon>Ascomycota</taxon>
        <taxon>Pezizomycotina</taxon>
        <taxon>Leotiomycetes</taxon>
        <taxon>Helotiales</taxon>
        <taxon>Helotiaceae</taxon>
        <taxon>Glarea</taxon>
    </lineage>
</organism>
<feature type="compositionally biased region" description="Polar residues" evidence="1">
    <location>
        <begin position="614"/>
        <end position="638"/>
    </location>
</feature>
<protein>
    <submittedName>
        <fullName evidence="2">Uncharacterized protein</fullName>
    </submittedName>
</protein>
<evidence type="ECO:0000313" key="3">
    <source>
        <dbReference type="Proteomes" id="UP000016922"/>
    </source>
</evidence>
<feature type="region of interest" description="Disordered" evidence="1">
    <location>
        <begin position="154"/>
        <end position="185"/>
    </location>
</feature>
<dbReference type="Proteomes" id="UP000016922">
    <property type="component" value="Unassembled WGS sequence"/>
</dbReference>
<feature type="compositionally biased region" description="Polar residues" evidence="1">
    <location>
        <begin position="99"/>
        <end position="117"/>
    </location>
</feature>
<dbReference type="KEGG" id="glz:GLAREA_03722"/>
<feature type="compositionally biased region" description="Basic and acidic residues" evidence="1">
    <location>
        <begin position="53"/>
        <end position="73"/>
    </location>
</feature>
<dbReference type="OrthoDB" id="5386674at2759"/>
<feature type="compositionally biased region" description="Polar residues" evidence="1">
    <location>
        <begin position="596"/>
        <end position="606"/>
    </location>
</feature>
<accession>S3CYV1</accession>
<feature type="compositionally biased region" description="Polar residues" evidence="1">
    <location>
        <begin position="341"/>
        <end position="358"/>
    </location>
</feature>
<feature type="compositionally biased region" description="Low complexity" evidence="1">
    <location>
        <begin position="821"/>
        <end position="839"/>
    </location>
</feature>
<dbReference type="OMA" id="MEGISHT"/>
<feature type="compositionally biased region" description="Low complexity" evidence="1">
    <location>
        <begin position="721"/>
        <end position="736"/>
    </location>
</feature>
<feature type="compositionally biased region" description="Polar residues" evidence="1">
    <location>
        <begin position="373"/>
        <end position="389"/>
    </location>
</feature>
<evidence type="ECO:0000256" key="1">
    <source>
        <dbReference type="SAM" id="MobiDB-lite"/>
    </source>
</evidence>
<feature type="region of interest" description="Disordered" evidence="1">
    <location>
        <begin position="587"/>
        <end position="841"/>
    </location>
</feature>
<feature type="compositionally biased region" description="Polar residues" evidence="1">
    <location>
        <begin position="229"/>
        <end position="243"/>
    </location>
</feature>
<sequence>MAVDGPTKKYIIKAGNVVPQHQGENDGNDSDRSSICHSPGWDDLSGNKKKKEKQAAKDKKKAELKKLETEAKHATKMKNRLSKAPPTNHHFNKIANPMDRSTSSPGILTLADSTKTSPAKEGPPKSKGTRSRRGSIDAGIKSFFSATQALPSLFSKSSHSTPASAVTPRESTSPTNNASNAFTGGLKLRMSEEAAVQDKARYSMSAALNDRTSPSDGGNPNLMGKGAATNYSPATSKVGNSSDKFPRSHPKKESPQDDNVRTPQQWDDIYMQAGRMVANGNGGNPNRGSVTDNVKHRNTHQSAQSLSSGYANIPNDMQSYDSPGSSGRDSSRASKFRFSRPGTSEDTTNYSTRGSSPHSVDKKSPKSRKHSVDSANGHVSQTYVQSQRMQRNDRGMAAFQDEYKDRRSTDSAVVRRSSSFHSTKSRASIDATDIASGPLSGNHPSTATASELKEDFAIFSDYKPPALYLDDLSPSSEGLTPRDDNPNSLGGLKGLRVASKSPFSRSPTASPIAHSFVSSNFDVDIRPASQRAATLPLMEGISHTGAVNKPEVTLGEFVPSAQVSPQSLHSPSTFDASLKRTREVGPVEVNHRQGAGASSHTRTATDSSEDSNLEEFSNLTTPMASRPHSQTSRPQSQKDYFPQLSEITLKAPKAKPEPVKTPSSTPKKSKKAAILSGPIPLRPYENENGQQDGWSRTPLPSELEEAKRIQASNPKRSFFRSSAAPTMPVPPVTSSSRQSAKLDPAKESKSASALQRQLSLSRSASTPELQDLSFLPVLKHQPLTKPTNKKEKTSSSNKKGKQPAPPQDPVTRDLIKSPPILLSSPASEGSSPLSPSGGAYLRDARMSLPHLPSSSQKSPKQIRFSNIPSSQLASPGLQSEPMAKMFVVCCSCKYFHDMPSKIYECMARPDNVVEDRDLGVSGVISTSVKCPWCAHGMSTDCCAGYAAVVYLREKLH</sequence>
<feature type="compositionally biased region" description="Polar residues" evidence="1">
    <location>
        <begin position="416"/>
        <end position="426"/>
    </location>
</feature>
<feature type="compositionally biased region" description="Basic and acidic residues" evidence="1">
    <location>
        <begin position="251"/>
        <end position="260"/>
    </location>
</feature>
<dbReference type="eggNOG" id="ENOG502SGHJ">
    <property type="taxonomic scope" value="Eukaryota"/>
</dbReference>
<feature type="compositionally biased region" description="Polar residues" evidence="1">
    <location>
        <begin position="300"/>
        <end position="318"/>
    </location>
</feature>
<dbReference type="AlphaFoldDB" id="S3CYV1"/>
<dbReference type="RefSeq" id="XP_008082166.1">
    <property type="nucleotide sequence ID" value="XM_008083975.1"/>
</dbReference>
<dbReference type="GeneID" id="19462777"/>
<name>S3CYV1_GLAL2</name>
<feature type="compositionally biased region" description="Polar residues" evidence="1">
    <location>
        <begin position="154"/>
        <end position="182"/>
    </location>
</feature>
<gene>
    <name evidence="2" type="ORF">GLAREA_03722</name>
</gene>
<dbReference type="EMBL" id="KE145363">
    <property type="protein sequence ID" value="EPE30755.1"/>
    <property type="molecule type" value="Genomic_DNA"/>
</dbReference>
<reference evidence="2 3" key="1">
    <citation type="journal article" date="2013" name="BMC Genomics">
        <title>Genomics-driven discovery of the pneumocandin biosynthetic gene cluster in the fungus Glarea lozoyensis.</title>
        <authorList>
            <person name="Chen L."/>
            <person name="Yue Q."/>
            <person name="Zhang X."/>
            <person name="Xiang M."/>
            <person name="Wang C."/>
            <person name="Li S."/>
            <person name="Che Y."/>
            <person name="Ortiz-Lopez F.J."/>
            <person name="Bills G.F."/>
            <person name="Liu X."/>
            <person name="An Z."/>
        </authorList>
    </citation>
    <scope>NUCLEOTIDE SEQUENCE [LARGE SCALE GENOMIC DNA]</scope>
    <source>
        <strain evidence="3">ATCC 20868 / MF5171</strain>
    </source>
</reference>
<feature type="region of interest" description="Disordered" evidence="1">
    <location>
        <begin position="1"/>
        <end position="140"/>
    </location>
</feature>
<feature type="region of interest" description="Disordered" evidence="1">
    <location>
        <begin position="470"/>
        <end position="494"/>
    </location>
</feature>